<feature type="region of interest" description="Disordered" evidence="1">
    <location>
        <begin position="1"/>
        <end position="65"/>
    </location>
</feature>
<evidence type="ECO:0000256" key="1">
    <source>
        <dbReference type="SAM" id="MobiDB-lite"/>
    </source>
</evidence>
<protein>
    <submittedName>
        <fullName evidence="2">Uncharacterized protein</fullName>
    </submittedName>
</protein>
<evidence type="ECO:0000313" key="3">
    <source>
        <dbReference type="Proteomes" id="UP001203297"/>
    </source>
</evidence>
<name>A0AAD4LXT7_9AGAM</name>
<reference evidence="2" key="1">
    <citation type="journal article" date="2022" name="New Phytol.">
        <title>Evolutionary transition to the ectomycorrhizal habit in the genomes of a hyperdiverse lineage of mushroom-forming fungi.</title>
        <authorList>
            <person name="Looney B."/>
            <person name="Miyauchi S."/>
            <person name="Morin E."/>
            <person name="Drula E."/>
            <person name="Courty P.E."/>
            <person name="Kohler A."/>
            <person name="Kuo A."/>
            <person name="LaButti K."/>
            <person name="Pangilinan J."/>
            <person name="Lipzen A."/>
            <person name="Riley R."/>
            <person name="Andreopoulos W."/>
            <person name="He G."/>
            <person name="Johnson J."/>
            <person name="Nolan M."/>
            <person name="Tritt A."/>
            <person name="Barry K.W."/>
            <person name="Grigoriev I.V."/>
            <person name="Nagy L.G."/>
            <person name="Hibbett D."/>
            <person name="Henrissat B."/>
            <person name="Matheny P.B."/>
            <person name="Labbe J."/>
            <person name="Martin F.M."/>
        </authorList>
    </citation>
    <scope>NUCLEOTIDE SEQUENCE</scope>
    <source>
        <strain evidence="2">BPL690</strain>
    </source>
</reference>
<proteinExistence type="predicted"/>
<evidence type="ECO:0000313" key="2">
    <source>
        <dbReference type="EMBL" id="KAI0292061.1"/>
    </source>
</evidence>
<sequence length="296" mass="33007">MSNSESTPAVTSDVPEPIDTDEGDTTDPSIDDILKAIKEIELPPLSPDEPGEDEPPPQFPDNFDKGFTNCGSLQSLSREIPAQSKDDALHWTLFGQLAADADCINRRTTRQNDPVGWYNFYMQAPSTSTRVLGLITQLTQSYPGADRYAFQLLRESSILESQIKATVDLTVLEILSLFLSAANASNANFQVKSMTANITHRTLTTRSATQLTIRKSGNFGGSCRSPFSTGAGYLDFNTRQSITRMLFWRWTNRDIVFHRGDDTLTLSRSIANRVRAELVRRLGNRIQQNIREINLA</sequence>
<feature type="compositionally biased region" description="Acidic residues" evidence="1">
    <location>
        <begin position="16"/>
        <end position="25"/>
    </location>
</feature>
<keyword evidence="3" id="KW-1185">Reference proteome</keyword>
<dbReference type="Proteomes" id="UP001203297">
    <property type="component" value="Unassembled WGS sequence"/>
</dbReference>
<comment type="caution">
    <text evidence="2">The sequence shown here is derived from an EMBL/GenBank/DDBJ whole genome shotgun (WGS) entry which is preliminary data.</text>
</comment>
<organism evidence="2 3">
    <name type="scientific">Multifurca ochricompacta</name>
    <dbReference type="NCBI Taxonomy" id="376703"/>
    <lineage>
        <taxon>Eukaryota</taxon>
        <taxon>Fungi</taxon>
        <taxon>Dikarya</taxon>
        <taxon>Basidiomycota</taxon>
        <taxon>Agaricomycotina</taxon>
        <taxon>Agaricomycetes</taxon>
        <taxon>Russulales</taxon>
        <taxon>Russulaceae</taxon>
        <taxon>Multifurca</taxon>
    </lineage>
</organism>
<dbReference type="AlphaFoldDB" id="A0AAD4LXT7"/>
<accession>A0AAD4LXT7</accession>
<feature type="compositionally biased region" description="Polar residues" evidence="1">
    <location>
        <begin position="1"/>
        <end position="10"/>
    </location>
</feature>
<dbReference type="EMBL" id="WTXG01000134">
    <property type="protein sequence ID" value="KAI0292061.1"/>
    <property type="molecule type" value="Genomic_DNA"/>
</dbReference>
<gene>
    <name evidence="2" type="ORF">B0F90DRAFT_1928667</name>
</gene>
<feature type="compositionally biased region" description="Basic and acidic residues" evidence="1">
    <location>
        <begin position="32"/>
        <end position="41"/>
    </location>
</feature>